<dbReference type="RefSeq" id="WP_374039063.1">
    <property type="nucleotide sequence ID" value="NZ_CP169082.1"/>
</dbReference>
<evidence type="ECO:0000313" key="2">
    <source>
        <dbReference type="EMBL" id="MFC5344632.1"/>
    </source>
</evidence>
<reference evidence="3" key="1">
    <citation type="journal article" date="2019" name="Int. J. Syst. Evol. Microbiol.">
        <title>The Global Catalogue of Microorganisms (GCM) 10K type strain sequencing project: providing services to taxonomists for standard genome sequencing and annotation.</title>
        <authorList>
            <consortium name="The Broad Institute Genomics Platform"/>
            <consortium name="The Broad Institute Genome Sequencing Center for Infectious Disease"/>
            <person name="Wu L."/>
            <person name="Ma J."/>
        </authorList>
    </citation>
    <scope>NUCLEOTIDE SEQUENCE [LARGE SCALE GENOMIC DNA]</scope>
    <source>
        <strain evidence="3">JCM 12125</strain>
    </source>
</reference>
<gene>
    <name evidence="2" type="ORF">ACFPIE_11955</name>
</gene>
<organism evidence="2 3">
    <name type="scientific">Brevundimonas staleyi</name>
    <dbReference type="NCBI Taxonomy" id="74326"/>
    <lineage>
        <taxon>Bacteria</taxon>
        <taxon>Pseudomonadati</taxon>
        <taxon>Pseudomonadota</taxon>
        <taxon>Alphaproteobacteria</taxon>
        <taxon>Caulobacterales</taxon>
        <taxon>Caulobacteraceae</taxon>
        <taxon>Brevundimonas</taxon>
    </lineage>
</organism>
<sequence>MTRLDDEILMRRVDGELAPDEVARVDAAAEADPAVAARLEALRGTRAVARAAFPMTADARDADLARMIRSAPAKASPLAGLGAMLAEAFAPRRAAIWGGLATAAFVGGLALGPLIGGRHGGLRIENGGMLADAGLVRVLDTGLAADGADADGRAVGLTFRDQDGAWCRTFSAGEAGVAGLACREGGRWAMRVMAPLDGATGEIRTASSETPAAVLNAVDAVIAGETVDAAAEAAARDGGWR</sequence>
<comment type="caution">
    <text evidence="2">The sequence shown here is derived from an EMBL/GenBank/DDBJ whole genome shotgun (WGS) entry which is preliminary data.</text>
</comment>
<accession>A0ABW0FT79</accession>
<protein>
    <recommendedName>
        <fullName evidence="4">Anti-sigma factor</fullName>
    </recommendedName>
</protein>
<keyword evidence="1" id="KW-0472">Membrane</keyword>
<name>A0ABW0FT79_9CAUL</name>
<dbReference type="EMBL" id="JBHSLF010000023">
    <property type="protein sequence ID" value="MFC5344632.1"/>
    <property type="molecule type" value="Genomic_DNA"/>
</dbReference>
<proteinExistence type="predicted"/>
<evidence type="ECO:0000313" key="3">
    <source>
        <dbReference type="Proteomes" id="UP001596152"/>
    </source>
</evidence>
<keyword evidence="1" id="KW-1133">Transmembrane helix</keyword>
<keyword evidence="3" id="KW-1185">Reference proteome</keyword>
<dbReference type="Proteomes" id="UP001596152">
    <property type="component" value="Unassembled WGS sequence"/>
</dbReference>
<feature type="transmembrane region" description="Helical" evidence="1">
    <location>
        <begin position="94"/>
        <end position="115"/>
    </location>
</feature>
<keyword evidence="1" id="KW-0812">Transmembrane</keyword>
<evidence type="ECO:0000256" key="1">
    <source>
        <dbReference type="SAM" id="Phobius"/>
    </source>
</evidence>
<evidence type="ECO:0008006" key="4">
    <source>
        <dbReference type="Google" id="ProtNLM"/>
    </source>
</evidence>